<keyword evidence="4" id="KW-0963">Cytoplasm</keyword>
<feature type="repeat" description="ANK" evidence="17">
    <location>
        <begin position="188"/>
        <end position="212"/>
    </location>
</feature>
<dbReference type="SUPFAM" id="SSF48403">
    <property type="entry name" value="Ankyrin repeat"/>
    <property type="match status" value="3"/>
</dbReference>
<proteinExistence type="predicted"/>
<dbReference type="Pfam" id="PF13637">
    <property type="entry name" value="Ank_4"/>
    <property type="match status" value="3"/>
</dbReference>
<dbReference type="FunFam" id="1.25.40.20:FF:000001">
    <property type="entry name" value="Ankyrin-2 isoform 2"/>
    <property type="match status" value="1"/>
</dbReference>
<feature type="region of interest" description="Disordered" evidence="18">
    <location>
        <begin position="1"/>
        <end position="44"/>
    </location>
</feature>
<evidence type="ECO:0000256" key="12">
    <source>
        <dbReference type="ARBA" id="ARBA00023288"/>
    </source>
</evidence>
<feature type="region of interest" description="Disordered" evidence="18">
    <location>
        <begin position="1959"/>
        <end position="1978"/>
    </location>
</feature>
<keyword evidence="8 17" id="KW-0040">ANK repeat</keyword>
<evidence type="ECO:0000256" key="17">
    <source>
        <dbReference type="PROSITE-ProRule" id="PRU00023"/>
    </source>
</evidence>
<dbReference type="InterPro" id="IPR040745">
    <property type="entry name" value="Ankyrin_UPA"/>
</dbReference>
<dbReference type="FunFam" id="2.60.40.2660:FF:000002">
    <property type="entry name" value="Ankyrin-1 isoform B"/>
    <property type="match status" value="1"/>
</dbReference>
<dbReference type="PANTHER" id="PTHR24123:SF71">
    <property type="entry name" value="ANKYRIN 1, ERYTHROCYTIC A ISOFORM X1"/>
    <property type="match status" value="1"/>
</dbReference>
<feature type="region of interest" description="Disordered" evidence="18">
    <location>
        <begin position="1757"/>
        <end position="1782"/>
    </location>
</feature>
<feature type="repeat" description="ANK" evidence="17">
    <location>
        <begin position="382"/>
        <end position="414"/>
    </location>
</feature>
<dbReference type="GO" id="GO:0071944">
    <property type="term" value="C:cell periphery"/>
    <property type="evidence" value="ECO:0007669"/>
    <property type="project" value="UniProtKB-ARBA"/>
</dbReference>
<feature type="repeat" description="ANK" evidence="17">
    <location>
        <begin position="613"/>
        <end position="645"/>
    </location>
</feature>
<keyword evidence="11" id="KW-0379">Hydroxylation</keyword>
<dbReference type="GO" id="GO:0014731">
    <property type="term" value="C:spectrin-associated cytoskeleton"/>
    <property type="evidence" value="ECO:0007669"/>
    <property type="project" value="UniProtKB-ARBA"/>
</dbReference>
<dbReference type="GO" id="GO:0016020">
    <property type="term" value="C:membrane"/>
    <property type="evidence" value="ECO:0007669"/>
    <property type="project" value="UniProtKB-SubCell"/>
</dbReference>
<evidence type="ECO:0000256" key="16">
    <source>
        <dbReference type="ARBA" id="ARBA00083208"/>
    </source>
</evidence>
<evidence type="ECO:0000259" key="20">
    <source>
        <dbReference type="PROSITE" id="PS51145"/>
    </source>
</evidence>
<feature type="repeat" description="ANK" evidence="17">
    <location>
        <begin position="155"/>
        <end position="187"/>
    </location>
</feature>
<dbReference type="FunFam" id="1.10.533.10:FF:000010">
    <property type="entry name" value="Ankyrin 1"/>
    <property type="match status" value="1"/>
</dbReference>
<feature type="region of interest" description="Disordered" evidence="18">
    <location>
        <begin position="1663"/>
        <end position="1733"/>
    </location>
</feature>
<keyword evidence="10" id="KW-0206">Cytoskeleton</keyword>
<dbReference type="InterPro" id="IPR002110">
    <property type="entry name" value="Ankyrin_rpt"/>
</dbReference>
<dbReference type="CDD" id="cd08805">
    <property type="entry name" value="Death_ank1"/>
    <property type="match status" value="1"/>
</dbReference>
<keyword evidence="7" id="KW-0703">Sarcoplasmic reticulum</keyword>
<dbReference type="GO" id="GO:0016529">
    <property type="term" value="C:sarcoplasmic reticulum"/>
    <property type="evidence" value="ECO:0007669"/>
    <property type="project" value="UniProtKB-SubCell"/>
</dbReference>
<dbReference type="FunFam" id="1.25.40.20:FF:000002">
    <property type="entry name" value="Ankyrin-2 isoform 2"/>
    <property type="match status" value="1"/>
</dbReference>
<feature type="compositionally biased region" description="Basic and acidic residues" evidence="18">
    <location>
        <begin position="26"/>
        <end position="42"/>
    </location>
</feature>
<keyword evidence="6" id="KW-0677">Repeat</keyword>
<dbReference type="PROSITE" id="PS51145">
    <property type="entry name" value="ZU5"/>
    <property type="match status" value="2"/>
</dbReference>
<keyword evidence="22" id="KW-1185">Reference proteome</keyword>
<dbReference type="Gene3D" id="1.10.533.10">
    <property type="entry name" value="Death Domain, Fas"/>
    <property type="match status" value="1"/>
</dbReference>
<evidence type="ECO:0000256" key="13">
    <source>
        <dbReference type="ARBA" id="ARBA00058177"/>
    </source>
</evidence>
<feature type="repeat" description="ANK" evidence="17">
    <location>
        <begin position="349"/>
        <end position="381"/>
    </location>
</feature>
<dbReference type="Gene3D" id="1.25.40.20">
    <property type="entry name" value="Ankyrin repeat-containing domain"/>
    <property type="match status" value="3"/>
</dbReference>
<dbReference type="InterPro" id="IPR000906">
    <property type="entry name" value="ZU5_dom"/>
</dbReference>
<dbReference type="SMART" id="SM00248">
    <property type="entry name" value="ANK"/>
    <property type="match status" value="22"/>
</dbReference>
<reference evidence="21" key="1">
    <citation type="submission" date="2021-01" db="EMBL/GenBank/DDBJ databases">
        <authorList>
            <person name="Zahm M."/>
            <person name="Roques C."/>
            <person name="Cabau C."/>
            <person name="Klopp C."/>
            <person name="Donnadieu C."/>
            <person name="Jouanno E."/>
            <person name="Lampietro C."/>
            <person name="Louis A."/>
            <person name="Herpin A."/>
            <person name="Echchiki A."/>
            <person name="Berthelot C."/>
            <person name="Parey E."/>
            <person name="Roest-Crollius H."/>
            <person name="Braasch I."/>
            <person name="Postlethwait J."/>
            <person name="Bobe J."/>
            <person name="Montfort J."/>
            <person name="Bouchez O."/>
            <person name="Begum T."/>
            <person name="Mejri S."/>
            <person name="Adams A."/>
            <person name="Chen W.-J."/>
            <person name="Guiguen Y."/>
        </authorList>
    </citation>
    <scope>NUCLEOTIDE SEQUENCE</scope>
    <source>
        <tissue evidence="21">Blood</tissue>
    </source>
</reference>
<dbReference type="Pfam" id="PF00531">
    <property type="entry name" value="Death"/>
    <property type="match status" value="1"/>
</dbReference>
<dbReference type="Pfam" id="PF00023">
    <property type="entry name" value="Ank"/>
    <property type="match status" value="4"/>
</dbReference>
<protein>
    <recommendedName>
        <fullName evidence="15">Ankyrin-1</fullName>
    </recommendedName>
    <alternativeName>
        <fullName evidence="16">Erythrocyte ankyrin</fullName>
    </alternativeName>
</protein>
<comment type="caution">
    <text evidence="21">The sequence shown here is derived from an EMBL/GenBank/DDBJ whole genome shotgun (WGS) entry which is preliminary data.</text>
</comment>
<evidence type="ECO:0000256" key="8">
    <source>
        <dbReference type="ARBA" id="ARBA00023043"/>
    </source>
</evidence>
<evidence type="ECO:0000256" key="2">
    <source>
        <dbReference type="ARBA" id="ARBA00004369"/>
    </source>
</evidence>
<feature type="region of interest" description="Disordered" evidence="18">
    <location>
        <begin position="1551"/>
        <end position="1576"/>
    </location>
</feature>
<dbReference type="Pfam" id="PF00791">
    <property type="entry name" value="ZU5"/>
    <property type="match status" value="1"/>
</dbReference>
<dbReference type="Pfam" id="PF17809">
    <property type="entry name" value="UPA_2"/>
    <property type="match status" value="1"/>
</dbReference>
<evidence type="ECO:0000256" key="11">
    <source>
        <dbReference type="ARBA" id="ARBA00023278"/>
    </source>
</evidence>
<feature type="compositionally biased region" description="Basic and acidic residues" evidence="18">
    <location>
        <begin position="1563"/>
        <end position="1575"/>
    </location>
</feature>
<evidence type="ECO:0000259" key="19">
    <source>
        <dbReference type="PROSITE" id="PS50017"/>
    </source>
</evidence>
<comment type="subcellular location">
    <subcellularLocation>
        <location evidence="1">Cytoplasm</location>
        <location evidence="1">Cytoskeleton</location>
    </subcellularLocation>
    <subcellularLocation>
        <location evidence="3">Membrane</location>
    </subcellularLocation>
    <subcellularLocation>
        <location evidence="2">Sarcoplasmic reticulum</location>
    </subcellularLocation>
</comment>
<keyword evidence="9" id="KW-0472">Membrane</keyword>
<feature type="repeat" description="ANK" evidence="17">
    <location>
        <begin position="646"/>
        <end position="678"/>
    </location>
</feature>
<feature type="repeat" description="ANK" evidence="17">
    <location>
        <begin position="481"/>
        <end position="513"/>
    </location>
</feature>
<keyword evidence="12" id="KW-0449">Lipoprotein</keyword>
<dbReference type="PROSITE" id="PS50017">
    <property type="entry name" value="DEATH_DOMAIN"/>
    <property type="match status" value="1"/>
</dbReference>
<dbReference type="SMART" id="SM00005">
    <property type="entry name" value="DEATH"/>
    <property type="match status" value="1"/>
</dbReference>
<evidence type="ECO:0000313" key="22">
    <source>
        <dbReference type="Proteomes" id="UP000829720"/>
    </source>
</evidence>
<dbReference type="GO" id="GO:0007165">
    <property type="term" value="P:signal transduction"/>
    <property type="evidence" value="ECO:0007669"/>
    <property type="project" value="InterPro"/>
</dbReference>
<feature type="region of interest" description="Disordered" evidence="18">
    <location>
        <begin position="935"/>
        <end position="970"/>
    </location>
</feature>
<dbReference type="FunFam" id="1.25.40.20:FF:000003">
    <property type="entry name" value="Ankyrin, isoform B"/>
    <property type="match status" value="1"/>
</dbReference>
<feature type="repeat" description="ANK" evidence="17">
    <location>
        <begin position="712"/>
        <end position="744"/>
    </location>
</feature>
<evidence type="ECO:0000256" key="4">
    <source>
        <dbReference type="ARBA" id="ARBA00022490"/>
    </source>
</evidence>
<feature type="repeat" description="ANK" evidence="17">
    <location>
        <begin position="89"/>
        <end position="121"/>
    </location>
</feature>
<feature type="domain" description="ZU5" evidence="20">
    <location>
        <begin position="1136"/>
        <end position="1282"/>
    </location>
</feature>
<dbReference type="PANTHER" id="PTHR24123">
    <property type="entry name" value="ANKYRIN REPEAT-CONTAINING"/>
    <property type="match status" value="1"/>
</dbReference>
<dbReference type="PROSITE" id="PS50088">
    <property type="entry name" value="ANK_REPEAT"/>
    <property type="match status" value="21"/>
</dbReference>
<dbReference type="EMBL" id="JAERUA010000004">
    <property type="protein sequence ID" value="KAI1901194.1"/>
    <property type="molecule type" value="Genomic_DNA"/>
</dbReference>
<evidence type="ECO:0000256" key="9">
    <source>
        <dbReference type="ARBA" id="ARBA00023136"/>
    </source>
</evidence>
<dbReference type="SMART" id="SM00218">
    <property type="entry name" value="ZU5"/>
    <property type="match status" value="1"/>
</dbReference>
<evidence type="ECO:0000256" key="14">
    <source>
        <dbReference type="ARBA" id="ARBA00061944"/>
    </source>
</evidence>
<keyword evidence="5" id="KW-0597">Phosphoprotein</keyword>
<dbReference type="InterPro" id="IPR051165">
    <property type="entry name" value="Multifunctional_ANK_Repeat"/>
</dbReference>
<accession>A0A8T3DZE8</accession>
<dbReference type="PROSITE" id="PS50297">
    <property type="entry name" value="ANK_REP_REGION"/>
    <property type="match status" value="21"/>
</dbReference>
<feature type="compositionally biased region" description="Polar residues" evidence="18">
    <location>
        <begin position="1813"/>
        <end position="1825"/>
    </location>
</feature>
<evidence type="ECO:0000256" key="15">
    <source>
        <dbReference type="ARBA" id="ARBA00069479"/>
    </source>
</evidence>
<sequence>MGPAPQHPVPALTLGEQDKTTSTPGEPERGRERGKEGRRERVQTNMPAKIVACGADAATSFLRAARSGNLDKALDHIKNGIDINTANQNGLNGLHLASKEGHVKMVLELLHNGIVLETTTKKGNTALHIASLAGQEQVVTELVNYGANVNAQSQKGFTPLYMAAQENHLEVVKFLLENGANQSIPTEDGFTPLAVALQQGHENVVALLINYGTKGKVRLPALHIAARNDDTRTAAVLLQNDPNPDVLSKTGFTPLHIAAHYENLNVAQLLLNRGANVNFTPKNGITPLHIASRRGNMTMVRLLLDRGAQIDAKTKDELTPLHCAARNGHVRIIEILLDHSAPIQAKTKNGLSPIHMAAQGDHMDCVRQLLQYDAEIDDITLDHLTPLHVAAHCGHHRMAKVLLDKGAKPNARALNGFTPLHIACKKNHMRVMDLLLKHSASLEAVTESGLTPLHVASFMGHLNIVKILLQKGASPNASNVKVETPLHMASRAGHCEVAEFLLQNTAQVDAKAKDDQTPLHCASRMGHKELVKLLLEHKADPNSTTTAGHSPLHIAAREGHTPTIRILLDMQAQQTKMTKKGFTPLHVASKYGKVDVAELLLERGANPNAAGKNGLTPLHVAVHHNNLDVVNLLVSKGGSPHSAARNGYTPLHIASKQNQLEVASSLLQYGASANAESLQGITPLHLASQEGRPDMVSLLISKQANVNLGNKSGLTPLHLVAQEGHVGIADILVKQGASVYAATRMGYTPLHVACHYGNIKMVKFLLQQQANVNSKTRMGYTPLHQAAQQGHTDIVTLLLKHGAQPNEITTNGTSALAIAKRLGYISVIDVLKLVTEETVTVTTTEKHRMSFPETVDEILDVSEDEGIAQLTLGEELLPAEGARYVKMDDLKDHDDDFLSPKKSLDYESGMGTANYSPAIPRIPCVSPETVVLKEQEMEQQHTPMPLPKEYDEDSLIPSSPATETSDNVSPVASPIHTGFLVSFMVDARGGSMRGSRHNGLRVIIPPRTCAAPTRITCRLVKPQKLTNPPPLVEGEGLASRIISLGPASMQFLGPVIVEIPHFAALSRGDRELVVLRSENGSVWKEHRNRYGDEVLETILNGMDEDLESQEELGKKRIRRIISTDFPLYFAVVSRVQQESDLIGPEGGQLTSKLLPLVQATFPETAVTKRVRLGLQAQPVPDELVAKLLGNQATFGPVVTVEPRRRKFHRPIGLRIPLPPSWRESPRDSGEGDTTSLRLLCSVIGGTAPAQWEDITGTTKLVYANDCANFTTNVSARFWLADCPRTAEAVAFANLLYRELSAVPYMAKFVVFAKMNEVREGRLRCYCMTDDKMDKTLEQHENFTEVARSRDIEVMEGMPLHLECSGNLLPVRKATQQPRSFSFQAFRDNRLPVSVKVRDSSKDPSGFLSFLRKSTKYEDSQHVLCNLNITMPPCIKVAGSEDRRRTLTPLALRERYMTLNEPAMASMSAMERTELKMAVISEQLGLSWAELARELVFSVDDINKIRVENPNSLLEQSSALLNLWATREGKRAKMESLYTALRAIDRTDIVNMLEGQGGPQPRPGSREGGGRRHGDHMLSPSMTNGYGLLVQDELLSPASMQYSLPSPLGSGGDPYWQDVSSMECAPIATTEEDTLMEMSEVQVWPPGAGGGPTLAVEDSSLECSNADDSEAALGLPSGTLGRPGSRASATSGTGGGLSGSMDLAEDDGDVGGRTADTSPLAASEGRAEDDLGVNVNGLDGVQRSEVVRSLEFEVEAAAGSSVARRGGGGLEEGAVRASSGSEDGLSLVAGQQRVYARLSDSPGLSRIAERNGDRSGSSSFLSYLQEQSGGGPGWHCNVDPVQGWGGPQPKPRHCMESVMSSVRASDSSQSRVSQESLLQPVRDTGHSEILRGHFRGTQPFEKGLGFPHRAPELRGWDEPCFRGQGDELEDLPGEQVSEEQFTDEHGNIVTKKIVRKVVRRGKGSEEGSEASMEGSLQEADEVEAEADQFMNYAILARETGKVGQTKLKQLWTLLTWAKID</sequence>
<dbReference type="PRINTS" id="PR01415">
    <property type="entry name" value="ANKYRIN"/>
</dbReference>
<feature type="repeat" description="ANK" evidence="17">
    <location>
        <begin position="415"/>
        <end position="447"/>
    </location>
</feature>
<feature type="domain" description="ZU5" evidence="20">
    <location>
        <begin position="979"/>
        <end position="1134"/>
    </location>
</feature>
<feature type="repeat" description="ANK" evidence="17">
    <location>
        <begin position="122"/>
        <end position="154"/>
    </location>
</feature>
<dbReference type="InterPro" id="IPR000488">
    <property type="entry name" value="Death_dom"/>
</dbReference>
<dbReference type="OrthoDB" id="20872at2759"/>
<feature type="repeat" description="ANK" evidence="17">
    <location>
        <begin position="514"/>
        <end position="546"/>
    </location>
</feature>
<dbReference type="FunFam" id="2.60.220.30:FF:000001">
    <property type="entry name" value="Ankyrin-3 isoform 2"/>
    <property type="match status" value="1"/>
</dbReference>
<evidence type="ECO:0000256" key="1">
    <source>
        <dbReference type="ARBA" id="ARBA00004245"/>
    </source>
</evidence>
<dbReference type="InterPro" id="IPR011029">
    <property type="entry name" value="DEATH-like_dom_sf"/>
</dbReference>
<name>A0A8T3DZE8_9TELE</name>
<dbReference type="Proteomes" id="UP000829720">
    <property type="component" value="Unassembled WGS sequence"/>
</dbReference>
<feature type="repeat" description="ANK" evidence="17">
    <location>
        <begin position="679"/>
        <end position="711"/>
    </location>
</feature>
<comment type="subunit">
    <text evidence="14">Component of the ankyrin-1 complex in the erythrocyte, composed of ANK1, RHCE, RHAG, SLC4A1, EPB42, GYPA, GYPB and AQP1. Interacts with a number of integral membrane proteins and cytoskeletal proteins. Interacts (via N-terminus) with SPTB/spectrin (beta chain). Also interacts with TTN/titin. Isoform Mu17 interacts with OBSCN isoform 3/obscurin. Interacts with HIF1AN. Interacts (via ANK 1-5 repeats) with RHCE; this interaction mediates the primary membrane attachment site for ANK1. Interacts (via ANK 1-2 repeats) with AQP1 (via the N-terminal). Interacts (via ANK 1-13 repeats) with EPB42. Interacts directly with SLC4A1 (via the cytoplasmic domain); this interaction is mediated by the SLC4A1 Band 3-II and Band 3-III dimers.</text>
</comment>
<evidence type="ECO:0000256" key="6">
    <source>
        <dbReference type="ARBA" id="ARBA00022737"/>
    </source>
</evidence>
<dbReference type="Gene3D" id="2.60.40.2660">
    <property type="match status" value="1"/>
</dbReference>
<organism evidence="21 22">
    <name type="scientific">Albula goreensis</name>
    <dbReference type="NCBI Taxonomy" id="1534307"/>
    <lineage>
        <taxon>Eukaryota</taxon>
        <taxon>Metazoa</taxon>
        <taxon>Chordata</taxon>
        <taxon>Craniata</taxon>
        <taxon>Vertebrata</taxon>
        <taxon>Euteleostomi</taxon>
        <taxon>Actinopterygii</taxon>
        <taxon>Neopterygii</taxon>
        <taxon>Teleostei</taxon>
        <taxon>Albuliformes</taxon>
        <taxon>Albulidae</taxon>
        <taxon>Albula</taxon>
    </lineage>
</organism>
<feature type="region of interest" description="Disordered" evidence="18">
    <location>
        <begin position="1803"/>
        <end position="1825"/>
    </location>
</feature>
<evidence type="ECO:0000313" key="21">
    <source>
        <dbReference type="EMBL" id="KAI1901194.1"/>
    </source>
</evidence>
<feature type="repeat" description="ANK" evidence="17">
    <location>
        <begin position="547"/>
        <end position="579"/>
    </location>
</feature>
<feature type="repeat" description="ANK" evidence="17">
    <location>
        <begin position="316"/>
        <end position="348"/>
    </location>
</feature>
<dbReference type="InterPro" id="IPR036770">
    <property type="entry name" value="Ankyrin_rpt-contain_sf"/>
</dbReference>
<feature type="repeat" description="ANK" evidence="17">
    <location>
        <begin position="283"/>
        <end position="315"/>
    </location>
</feature>
<feature type="domain" description="Death" evidence="19">
    <location>
        <begin position="1472"/>
        <end position="1556"/>
    </location>
</feature>
<feature type="repeat" description="ANK" evidence="17">
    <location>
        <begin position="745"/>
        <end position="777"/>
    </location>
</feature>
<dbReference type="Pfam" id="PF12796">
    <property type="entry name" value="Ank_2"/>
    <property type="match status" value="5"/>
</dbReference>
<feature type="compositionally biased region" description="Polar residues" evidence="18">
    <location>
        <begin position="956"/>
        <end position="970"/>
    </location>
</feature>
<evidence type="ECO:0000256" key="3">
    <source>
        <dbReference type="ARBA" id="ARBA00004370"/>
    </source>
</evidence>
<evidence type="ECO:0000256" key="18">
    <source>
        <dbReference type="SAM" id="MobiDB-lite"/>
    </source>
</evidence>
<feature type="repeat" description="ANK" evidence="17">
    <location>
        <begin position="448"/>
        <end position="480"/>
    </location>
</feature>
<evidence type="ECO:0000256" key="10">
    <source>
        <dbReference type="ARBA" id="ARBA00023212"/>
    </source>
</evidence>
<dbReference type="Gene3D" id="2.60.220.30">
    <property type="match status" value="2"/>
</dbReference>
<dbReference type="SUPFAM" id="SSF47986">
    <property type="entry name" value="DEATH domain"/>
    <property type="match status" value="1"/>
</dbReference>
<evidence type="ECO:0000256" key="7">
    <source>
        <dbReference type="ARBA" id="ARBA00022951"/>
    </source>
</evidence>
<dbReference type="FunFam" id="2.60.220.30:FF:000002">
    <property type="entry name" value="Ankyrin-3 isoform 2"/>
    <property type="match status" value="1"/>
</dbReference>
<feature type="repeat" description="ANK" evidence="17">
    <location>
        <begin position="778"/>
        <end position="810"/>
    </location>
</feature>
<evidence type="ECO:0000256" key="5">
    <source>
        <dbReference type="ARBA" id="ARBA00022553"/>
    </source>
</evidence>
<feature type="repeat" description="ANK" evidence="17">
    <location>
        <begin position="250"/>
        <end position="282"/>
    </location>
</feature>
<comment type="function">
    <text evidence="13">Component of the ankyrin-1 complex, a multiprotein complex involved in the stability and shape of the erythrocyte membrane. Attaches integral membrane proteins to cytoskeletal elements; binds to the erythrocyte membrane protein band 4.2, to Na-K ATPase, to the lymphocyte membrane protein GP85, and to the cytoskeletal proteins fodrin, tubulin, vimentin and desmin. Erythrocyte ankyrins also link spectrin (beta chain) to the cytoplasmic domain of the erythrocytes anion exchange protein; they retain most or all of these binding functions.</text>
</comment>
<feature type="repeat" description="ANK" evidence="17">
    <location>
        <begin position="580"/>
        <end position="612"/>
    </location>
</feature>
<gene>
    <name evidence="21" type="ORF">AGOR_G00057670</name>
</gene>